<name>A0AAN0RJS2_9RHOB</name>
<protein>
    <submittedName>
        <fullName evidence="1">Uncharacterized protein</fullName>
    </submittedName>
</protein>
<evidence type="ECO:0000313" key="1">
    <source>
        <dbReference type="EMBL" id="AII87392.1"/>
    </source>
</evidence>
<dbReference type="RefSeq" id="WP_169701386.1">
    <property type="nucleotide sequence ID" value="NZ_CP003984.1"/>
</dbReference>
<organism evidence="1 2">
    <name type="scientific">Planktomarina temperata RCA23</name>
    <dbReference type="NCBI Taxonomy" id="666509"/>
    <lineage>
        <taxon>Bacteria</taxon>
        <taxon>Pseudomonadati</taxon>
        <taxon>Pseudomonadota</taxon>
        <taxon>Alphaproteobacteria</taxon>
        <taxon>Rhodobacterales</taxon>
        <taxon>Paracoccaceae</taxon>
        <taxon>Planktomarina</taxon>
    </lineage>
</organism>
<accession>A0AAN0RJS2</accession>
<evidence type="ECO:0000313" key="2">
    <source>
        <dbReference type="Proteomes" id="UP000028680"/>
    </source>
</evidence>
<reference evidence="1 2" key="1">
    <citation type="journal article" date="2014" name="ISME J.">
        <title>Adaptation of an abundant Roseobacter RCA organism to pelagic systems revealed by genomic and transcriptomic analyses.</title>
        <authorList>
            <person name="Voget S."/>
            <person name="Wemheuer B."/>
            <person name="Brinkhoff T."/>
            <person name="Vollmers J."/>
            <person name="Dietrich S."/>
            <person name="Giebel H.A."/>
            <person name="Beardsley C."/>
            <person name="Sardemann C."/>
            <person name="Bakenhus I."/>
            <person name="Billerbeck S."/>
            <person name="Daniel R."/>
            <person name="Simon M."/>
        </authorList>
    </citation>
    <scope>NUCLEOTIDE SEQUENCE [LARGE SCALE GENOMIC DNA]</scope>
    <source>
        <strain evidence="1 2">RCA23</strain>
    </source>
</reference>
<dbReference type="EMBL" id="CP003984">
    <property type="protein sequence ID" value="AII87392.1"/>
    <property type="molecule type" value="Genomic_DNA"/>
</dbReference>
<proteinExistence type="predicted"/>
<dbReference type="KEGG" id="ptp:RCA23_c18610"/>
<keyword evidence="2" id="KW-1185">Reference proteome</keyword>
<dbReference type="AlphaFoldDB" id="A0AAN0RJS2"/>
<sequence length="102" mass="11963">MQHEIAFCRAISGVWRVRGFGQIETHWSQNDLRLQQSCNWNPSFLWHCADQGFCTVMGCVPVQLLPSIFVPKSWRWINILGVLTGFTLKSRMLIVQQRSQRW</sequence>
<gene>
    <name evidence="1" type="ORF">RCA23_c18610</name>
</gene>
<dbReference type="Proteomes" id="UP000028680">
    <property type="component" value="Chromosome"/>
</dbReference>